<dbReference type="PANTHER" id="PTHR45138">
    <property type="entry name" value="REGULATORY COMPONENTS OF SENSORY TRANSDUCTION SYSTEM"/>
    <property type="match status" value="1"/>
</dbReference>
<dbReference type="Proteomes" id="UP000678374">
    <property type="component" value="Unassembled WGS sequence"/>
</dbReference>
<dbReference type="SMART" id="SM00267">
    <property type="entry name" value="GGDEF"/>
    <property type="match status" value="1"/>
</dbReference>
<keyword evidence="7" id="KW-1185">Reference proteome</keyword>
<protein>
    <recommendedName>
        <fullName evidence="1">diguanylate cyclase</fullName>
        <ecNumber evidence="1">2.7.7.65</ecNumber>
    </recommendedName>
</protein>
<keyword evidence="6" id="KW-0808">Transferase</keyword>
<evidence type="ECO:0000256" key="4">
    <source>
        <dbReference type="SAM" id="MobiDB-lite"/>
    </source>
</evidence>
<proteinExistence type="predicted"/>
<evidence type="ECO:0000256" key="2">
    <source>
        <dbReference type="ARBA" id="ARBA00034247"/>
    </source>
</evidence>
<sequence length="597" mass="64823">MAAAEPLTPAQIAKAALRRLALAKLEPTPENYAKAWAEESGEATGTLPPRARSLMERLAARACDDAAARSELGRALGRSQWDEAARLLDRQGDGALAQARAWAQLVERLARGLERGGRHWTLARKKDSLQRVLDSSSSDSARLLHRLSQLVGAWDGDEPLPAEAGDESPATERPPADEPPAADSASGPAGHPGPAQLTPEPDHWPRLVEPLHGALLVALPDDSPRARALADELAALADRIAAEGASPALAAEIGEACARARRLLAHRHHLLDQVHRLSRELAGGLAELAEDDSWVQGQLQHLQLTLDEAPSARAVQAASGLLALTRERQRSLRGERDQARQALKDLIQRMLSELGELDEHTGRFQDGMLRYAQTIEQADSLESLAGVVREMVDESRSVHALVSSTRGRLHDEHARASLLESKVRELEQELRRLSDEVATDQLTQVANRRGLVAQFEQEQSRQQRDGGELAVGLLDIDNFKRLNDSLGHAAGDQALVALAQHVRSSLRPVDGVARFGGEEFVVLLPGTAVDEACRVLTRLQRELSASLFMHDGQEVFVTFSAGVTAYRPGEALEAALERADEALYEAKRTGKNRTCIA</sequence>
<feature type="region of interest" description="Disordered" evidence="4">
    <location>
        <begin position="154"/>
        <end position="206"/>
    </location>
</feature>
<dbReference type="RefSeq" id="WP_210801045.1">
    <property type="nucleotide sequence ID" value="NZ_JAGQDE010000003.1"/>
</dbReference>
<reference evidence="6" key="1">
    <citation type="submission" date="2021-04" db="EMBL/GenBank/DDBJ databases">
        <title>The genome sequence of Ideonella sp. 4Y11.</title>
        <authorList>
            <person name="Liu Y."/>
        </authorList>
    </citation>
    <scope>NUCLEOTIDE SEQUENCE</scope>
    <source>
        <strain evidence="6">4Y11</strain>
    </source>
</reference>
<feature type="coiled-coil region" evidence="3">
    <location>
        <begin position="409"/>
        <end position="443"/>
    </location>
</feature>
<dbReference type="NCBIfam" id="TIGR00254">
    <property type="entry name" value="GGDEF"/>
    <property type="match status" value="1"/>
</dbReference>
<organism evidence="6 7">
    <name type="scientific">Ideonella aquatica</name>
    <dbReference type="NCBI Taxonomy" id="2824119"/>
    <lineage>
        <taxon>Bacteria</taxon>
        <taxon>Pseudomonadati</taxon>
        <taxon>Pseudomonadota</taxon>
        <taxon>Betaproteobacteria</taxon>
        <taxon>Burkholderiales</taxon>
        <taxon>Sphaerotilaceae</taxon>
        <taxon>Ideonella</taxon>
    </lineage>
</organism>
<feature type="domain" description="GGDEF" evidence="5">
    <location>
        <begin position="467"/>
        <end position="597"/>
    </location>
</feature>
<feature type="compositionally biased region" description="Low complexity" evidence="4">
    <location>
        <begin position="179"/>
        <end position="195"/>
    </location>
</feature>
<dbReference type="Pfam" id="PF00990">
    <property type="entry name" value="GGDEF"/>
    <property type="match status" value="1"/>
</dbReference>
<name>A0A941BPY5_9BURK</name>
<dbReference type="InterPro" id="IPR029787">
    <property type="entry name" value="Nucleotide_cyclase"/>
</dbReference>
<dbReference type="InterPro" id="IPR043128">
    <property type="entry name" value="Rev_trsase/Diguanyl_cyclase"/>
</dbReference>
<dbReference type="PROSITE" id="PS50887">
    <property type="entry name" value="GGDEF"/>
    <property type="match status" value="1"/>
</dbReference>
<dbReference type="InterPro" id="IPR050469">
    <property type="entry name" value="Diguanylate_Cyclase"/>
</dbReference>
<dbReference type="InterPro" id="IPR000160">
    <property type="entry name" value="GGDEF_dom"/>
</dbReference>
<gene>
    <name evidence="6" type="ORF">KAK06_06190</name>
</gene>
<evidence type="ECO:0000259" key="5">
    <source>
        <dbReference type="PROSITE" id="PS50887"/>
    </source>
</evidence>
<dbReference type="GO" id="GO:0052621">
    <property type="term" value="F:diguanylate cyclase activity"/>
    <property type="evidence" value="ECO:0007669"/>
    <property type="project" value="UniProtKB-EC"/>
</dbReference>
<keyword evidence="6" id="KW-0548">Nucleotidyltransferase</keyword>
<dbReference type="EMBL" id="JAGQDE010000003">
    <property type="protein sequence ID" value="MBQ0958545.1"/>
    <property type="molecule type" value="Genomic_DNA"/>
</dbReference>
<evidence type="ECO:0000313" key="6">
    <source>
        <dbReference type="EMBL" id="MBQ0958545.1"/>
    </source>
</evidence>
<feature type="compositionally biased region" description="Acidic residues" evidence="4">
    <location>
        <begin position="155"/>
        <end position="166"/>
    </location>
</feature>
<dbReference type="SUPFAM" id="SSF55073">
    <property type="entry name" value="Nucleotide cyclase"/>
    <property type="match status" value="1"/>
</dbReference>
<dbReference type="FunFam" id="3.30.70.270:FF:000001">
    <property type="entry name" value="Diguanylate cyclase domain protein"/>
    <property type="match status" value="1"/>
</dbReference>
<comment type="catalytic activity">
    <reaction evidence="2">
        <text>2 GTP = 3',3'-c-di-GMP + 2 diphosphate</text>
        <dbReference type="Rhea" id="RHEA:24898"/>
        <dbReference type="ChEBI" id="CHEBI:33019"/>
        <dbReference type="ChEBI" id="CHEBI:37565"/>
        <dbReference type="ChEBI" id="CHEBI:58805"/>
        <dbReference type="EC" id="2.7.7.65"/>
    </reaction>
</comment>
<evidence type="ECO:0000256" key="3">
    <source>
        <dbReference type="SAM" id="Coils"/>
    </source>
</evidence>
<dbReference type="PANTHER" id="PTHR45138:SF9">
    <property type="entry name" value="DIGUANYLATE CYCLASE DGCM-RELATED"/>
    <property type="match status" value="1"/>
</dbReference>
<accession>A0A941BPY5</accession>
<evidence type="ECO:0000256" key="1">
    <source>
        <dbReference type="ARBA" id="ARBA00012528"/>
    </source>
</evidence>
<keyword evidence="3" id="KW-0175">Coiled coil</keyword>
<dbReference type="AlphaFoldDB" id="A0A941BPY5"/>
<dbReference type="CDD" id="cd01949">
    <property type="entry name" value="GGDEF"/>
    <property type="match status" value="1"/>
</dbReference>
<dbReference type="Gene3D" id="3.30.70.270">
    <property type="match status" value="1"/>
</dbReference>
<dbReference type="EC" id="2.7.7.65" evidence="1"/>
<evidence type="ECO:0000313" key="7">
    <source>
        <dbReference type="Proteomes" id="UP000678374"/>
    </source>
</evidence>
<comment type="caution">
    <text evidence="6">The sequence shown here is derived from an EMBL/GenBank/DDBJ whole genome shotgun (WGS) entry which is preliminary data.</text>
</comment>